<comment type="caution">
    <text evidence="1">The sequence shown here is derived from an EMBL/GenBank/DDBJ whole genome shotgun (WGS) entry which is preliminary data.</text>
</comment>
<dbReference type="RefSeq" id="WP_006980290.1">
    <property type="nucleotide sequence ID" value="NZ_ABVL01000008.1"/>
</dbReference>
<dbReference type="EMBL" id="ABVL01000008">
    <property type="protein sequence ID" value="EDY19280.1"/>
    <property type="molecule type" value="Genomic_DNA"/>
</dbReference>
<organism evidence="1 2">
    <name type="scientific">Chthoniobacter flavus Ellin428</name>
    <dbReference type="NCBI Taxonomy" id="497964"/>
    <lineage>
        <taxon>Bacteria</taxon>
        <taxon>Pseudomonadati</taxon>
        <taxon>Verrucomicrobiota</taxon>
        <taxon>Spartobacteria</taxon>
        <taxon>Chthoniobacterales</taxon>
        <taxon>Chthoniobacteraceae</taxon>
        <taxon>Chthoniobacter</taxon>
    </lineage>
</organism>
<reference evidence="1 2" key="1">
    <citation type="journal article" date="2011" name="J. Bacteriol.">
        <title>Genome sequence of Chthoniobacter flavus Ellin428, an aerobic heterotrophic soil bacterium.</title>
        <authorList>
            <person name="Kant R."/>
            <person name="van Passel M.W."/>
            <person name="Palva A."/>
            <person name="Lucas S."/>
            <person name="Lapidus A."/>
            <person name="Glavina Del Rio T."/>
            <person name="Dalin E."/>
            <person name="Tice H."/>
            <person name="Bruce D."/>
            <person name="Goodwin L."/>
            <person name="Pitluck S."/>
            <person name="Larimer F.W."/>
            <person name="Land M.L."/>
            <person name="Hauser L."/>
            <person name="Sangwan P."/>
            <person name="de Vos W.M."/>
            <person name="Janssen P.H."/>
            <person name="Smidt H."/>
        </authorList>
    </citation>
    <scope>NUCLEOTIDE SEQUENCE [LARGE SCALE GENOMIC DNA]</scope>
    <source>
        <strain evidence="1 2">Ellin428</strain>
    </source>
</reference>
<keyword evidence="2" id="KW-1185">Reference proteome</keyword>
<protein>
    <recommendedName>
        <fullName evidence="3">Lipocalin-like domain-containing protein</fullName>
    </recommendedName>
</protein>
<sequence>MSEQPPTTFDDQPVIREFTGTWRFSAPNMPGQMGLIHFTENGRAIQCLFDPTNPEKGTWMRLWYFIESPTTLRFSYENDDKGWRRTYQVAGGTITLRGGGSEDAVFTRALPNRIPEWFSHSIASAAKRTA</sequence>
<dbReference type="InParanoid" id="B4D240"/>
<evidence type="ECO:0008006" key="3">
    <source>
        <dbReference type="Google" id="ProtNLM"/>
    </source>
</evidence>
<gene>
    <name evidence="1" type="ORF">CfE428DRAFT_2965</name>
</gene>
<evidence type="ECO:0000313" key="1">
    <source>
        <dbReference type="EMBL" id="EDY19280.1"/>
    </source>
</evidence>
<name>B4D240_9BACT</name>
<dbReference type="AlphaFoldDB" id="B4D240"/>
<evidence type="ECO:0000313" key="2">
    <source>
        <dbReference type="Proteomes" id="UP000005824"/>
    </source>
</evidence>
<accession>B4D240</accession>
<dbReference type="Proteomes" id="UP000005824">
    <property type="component" value="Unassembled WGS sequence"/>
</dbReference>
<proteinExistence type="predicted"/>